<evidence type="ECO:0000256" key="9">
    <source>
        <dbReference type="SAM" id="Phobius"/>
    </source>
</evidence>
<keyword evidence="4 9" id="KW-0812">Transmembrane</keyword>
<dbReference type="SUPFAM" id="SSF103473">
    <property type="entry name" value="MFS general substrate transporter"/>
    <property type="match status" value="1"/>
</dbReference>
<feature type="transmembrane region" description="Helical" evidence="9">
    <location>
        <begin position="221"/>
        <end position="239"/>
    </location>
</feature>
<dbReference type="InterPro" id="IPR036259">
    <property type="entry name" value="MFS_trans_sf"/>
</dbReference>
<name>A0AA38LUM4_9TREE</name>
<keyword evidence="3" id="KW-0813">Transport</keyword>
<keyword evidence="12" id="KW-1185">Reference proteome</keyword>
<feature type="compositionally biased region" description="Acidic residues" evidence="8">
    <location>
        <begin position="680"/>
        <end position="701"/>
    </location>
</feature>
<dbReference type="PROSITE" id="PS50850">
    <property type="entry name" value="MFS"/>
    <property type="match status" value="1"/>
</dbReference>
<organism evidence="11 12">
    <name type="scientific">Dioszegia hungarica</name>
    <dbReference type="NCBI Taxonomy" id="4972"/>
    <lineage>
        <taxon>Eukaryota</taxon>
        <taxon>Fungi</taxon>
        <taxon>Dikarya</taxon>
        <taxon>Basidiomycota</taxon>
        <taxon>Agaricomycotina</taxon>
        <taxon>Tremellomycetes</taxon>
        <taxon>Tremellales</taxon>
        <taxon>Bulleribasidiaceae</taxon>
        <taxon>Dioszegia</taxon>
    </lineage>
</organism>
<feature type="transmembrane region" description="Helical" evidence="9">
    <location>
        <begin position="441"/>
        <end position="464"/>
    </location>
</feature>
<comment type="subcellular location">
    <subcellularLocation>
        <location evidence="1">Membrane</location>
        <topology evidence="1">Multi-pass membrane protein</topology>
    </subcellularLocation>
</comment>
<feature type="region of interest" description="Disordered" evidence="8">
    <location>
        <begin position="647"/>
        <end position="783"/>
    </location>
</feature>
<sequence length="783" mass="85222">MPPLPSSFSSSSTSRSPPRLRPDEARPSTPLLSDPGAKESGYDVPSYSTRSSPLRQPRAVAGSSEDELELGVGGGGGIELEEGLESPIGDREHRARRERSGSGMSGRGARTAEEVQEVWGPKSQWLLFIGIGLSAYIYSLDGLTTWQYLQYATSAVLEHSLSGTIGTVQAIIIAVGKPLMAKLADVVGRAETFIIVTILYVLGYLIIATANDIRQIAAGEIFYAFGYTGLQMLQLIVIADMTNLRWRGLVTGLISAPFIINNFVSAEIAQRVLPNWRWGYAMFAILIPVSLSPMIAALLWAQWKIRKARRLRRARPTLKRAWSTAAYDAASEMDFVGLLLIAASLALILLPMGLLKRESEQKWHNPGLFVMIAVGVVLLPVFLVYEAKYPSKPVVPMRWLGRGPILGACLIGFLDFMSFYLQYTYLYSYVYVTREWSYRELTYFVAIQSLVMTCFGIVGGAVMWATHRFKYMLVLGLIIRLSGCLAMIRARSPTGTVPDLIACQVLQGIGGGFAAIAIQVSAQASVAHVDVATVTALVLLLSEVGNSVGSAVATGIWTTYMPLELERLVPGAEGNTTLVKELFGSMERIVEYPMGDPVRMGAIEAYHSVMYTLVLFAAVVAVLPPIVCLLLTKDIHLGRAQNAHDGKDLAGRSIRSGRRDRSRGTRADRSGSMALTLTDTEADQDDAQGNELDGDEHDDEDEHRGRLSRMGSEGGVGSFPWGSTGSFAATFEASPSRAARDRSGERNYQSVSEEGWDEVDTRRSEREGLLAVPSPGRGEASGE</sequence>
<dbReference type="Gene3D" id="1.20.1250.20">
    <property type="entry name" value="MFS general substrate transporter like domains"/>
    <property type="match status" value="2"/>
</dbReference>
<gene>
    <name evidence="11" type="ORF">MKK02DRAFT_43764</name>
</gene>
<reference evidence="11" key="1">
    <citation type="journal article" date="2022" name="G3 (Bethesda)">
        <title>High quality genome of the basidiomycete yeast Dioszegia hungarica PDD-24b-2 isolated from cloud water.</title>
        <authorList>
            <person name="Jarrige D."/>
            <person name="Haridas S."/>
            <person name="Bleykasten-Grosshans C."/>
            <person name="Joly M."/>
            <person name="Nadalig T."/>
            <person name="Sancelme M."/>
            <person name="Vuilleumier S."/>
            <person name="Grigoriev I.V."/>
            <person name="Amato P."/>
            <person name="Bringel F."/>
        </authorList>
    </citation>
    <scope>NUCLEOTIDE SEQUENCE</scope>
    <source>
        <strain evidence="11">PDD-24b-2</strain>
    </source>
</reference>
<dbReference type="PANTHER" id="PTHR23501">
    <property type="entry name" value="MAJOR FACILITATOR SUPERFAMILY"/>
    <property type="match status" value="1"/>
</dbReference>
<evidence type="ECO:0000256" key="3">
    <source>
        <dbReference type="ARBA" id="ARBA00022448"/>
    </source>
</evidence>
<feature type="compositionally biased region" description="Basic and acidic residues" evidence="8">
    <location>
        <begin position="88"/>
        <end position="100"/>
    </location>
</feature>
<dbReference type="AlphaFoldDB" id="A0AA38LUM4"/>
<dbReference type="RefSeq" id="XP_052944861.1">
    <property type="nucleotide sequence ID" value="XM_053092601.1"/>
</dbReference>
<evidence type="ECO:0000256" key="8">
    <source>
        <dbReference type="SAM" id="MobiDB-lite"/>
    </source>
</evidence>
<dbReference type="GO" id="GO:0005886">
    <property type="term" value="C:plasma membrane"/>
    <property type="evidence" value="ECO:0007669"/>
    <property type="project" value="TreeGrafter"/>
</dbReference>
<feature type="transmembrane region" description="Helical" evidence="9">
    <location>
        <begin position="609"/>
        <end position="631"/>
    </location>
</feature>
<dbReference type="Pfam" id="PF07690">
    <property type="entry name" value="MFS_1"/>
    <property type="match status" value="1"/>
</dbReference>
<dbReference type="Proteomes" id="UP001164286">
    <property type="component" value="Unassembled WGS sequence"/>
</dbReference>
<dbReference type="FunFam" id="1.20.1250.20:FF:000197">
    <property type="entry name" value="Siderophore iron transporter 1"/>
    <property type="match status" value="1"/>
</dbReference>
<evidence type="ECO:0000256" key="5">
    <source>
        <dbReference type="ARBA" id="ARBA00022989"/>
    </source>
</evidence>
<feature type="compositionally biased region" description="Basic and acidic residues" evidence="8">
    <location>
        <begin position="657"/>
        <end position="669"/>
    </location>
</feature>
<dbReference type="EMBL" id="JAKWFO010000005">
    <property type="protein sequence ID" value="KAI9635084.1"/>
    <property type="molecule type" value="Genomic_DNA"/>
</dbReference>
<evidence type="ECO:0000256" key="6">
    <source>
        <dbReference type="ARBA" id="ARBA00023065"/>
    </source>
</evidence>
<keyword evidence="7 9" id="KW-0472">Membrane</keyword>
<evidence type="ECO:0000313" key="11">
    <source>
        <dbReference type="EMBL" id="KAI9635084.1"/>
    </source>
</evidence>
<evidence type="ECO:0000256" key="1">
    <source>
        <dbReference type="ARBA" id="ARBA00004141"/>
    </source>
</evidence>
<feature type="compositionally biased region" description="Basic and acidic residues" evidence="8">
    <location>
        <begin position="759"/>
        <end position="768"/>
    </location>
</feature>
<keyword evidence="5 9" id="KW-1133">Transmembrane helix</keyword>
<comment type="caution">
    <text evidence="11">The sequence shown here is derived from an EMBL/GenBank/DDBJ whole genome shotgun (WGS) entry which is preliminary data.</text>
</comment>
<feature type="transmembrane region" description="Helical" evidence="9">
    <location>
        <begin position="192"/>
        <end position="209"/>
    </location>
</feature>
<dbReference type="PANTHER" id="PTHR23501:SF87">
    <property type="entry name" value="SIDEROPHORE IRON TRANSPORTER 2"/>
    <property type="match status" value="1"/>
</dbReference>
<dbReference type="InterPro" id="IPR020846">
    <property type="entry name" value="MFS_dom"/>
</dbReference>
<evidence type="ECO:0000256" key="7">
    <source>
        <dbReference type="ARBA" id="ARBA00023136"/>
    </source>
</evidence>
<dbReference type="GeneID" id="77731806"/>
<dbReference type="GO" id="GO:0006811">
    <property type="term" value="P:monoatomic ion transport"/>
    <property type="evidence" value="ECO:0007669"/>
    <property type="project" value="UniProtKB-KW"/>
</dbReference>
<accession>A0AA38LUM4</accession>
<feature type="compositionally biased region" description="Low complexity" evidence="8">
    <location>
        <begin position="1"/>
        <end position="17"/>
    </location>
</feature>
<feature type="transmembrane region" description="Helical" evidence="9">
    <location>
        <begin position="471"/>
        <end position="490"/>
    </location>
</feature>
<dbReference type="InterPro" id="IPR011701">
    <property type="entry name" value="MFS"/>
</dbReference>
<feature type="transmembrane region" description="Helical" evidence="9">
    <location>
        <begin position="399"/>
        <end position="421"/>
    </location>
</feature>
<dbReference type="GO" id="GO:0022857">
    <property type="term" value="F:transmembrane transporter activity"/>
    <property type="evidence" value="ECO:0007669"/>
    <property type="project" value="InterPro"/>
</dbReference>
<evidence type="ECO:0000259" key="10">
    <source>
        <dbReference type="PROSITE" id="PS50850"/>
    </source>
</evidence>
<proteinExistence type="inferred from homology"/>
<evidence type="ECO:0000256" key="2">
    <source>
        <dbReference type="ARBA" id="ARBA00008335"/>
    </source>
</evidence>
<feature type="domain" description="Major facilitator superfamily (MFS) profile" evidence="10">
    <location>
        <begin position="127"/>
        <end position="636"/>
    </location>
</feature>
<protein>
    <submittedName>
        <fullName evidence="11">Major facilitator superfamily domain-containing protein</fullName>
    </submittedName>
</protein>
<evidence type="ECO:0000313" key="12">
    <source>
        <dbReference type="Proteomes" id="UP001164286"/>
    </source>
</evidence>
<keyword evidence="6" id="KW-0406">Ion transport</keyword>
<feature type="transmembrane region" description="Helical" evidence="9">
    <location>
        <begin position="335"/>
        <end position="355"/>
    </location>
</feature>
<feature type="transmembrane region" description="Helical" evidence="9">
    <location>
        <begin position="278"/>
        <end position="303"/>
    </location>
</feature>
<feature type="transmembrane region" description="Helical" evidence="9">
    <location>
        <begin position="367"/>
        <end position="387"/>
    </location>
</feature>
<comment type="similarity">
    <text evidence="2">Belongs to the major facilitator superfamily.</text>
</comment>
<evidence type="ECO:0000256" key="4">
    <source>
        <dbReference type="ARBA" id="ARBA00022692"/>
    </source>
</evidence>
<feature type="region of interest" description="Disordered" evidence="8">
    <location>
        <begin position="1"/>
        <end position="112"/>
    </location>
</feature>